<evidence type="ECO:0000256" key="1">
    <source>
        <dbReference type="SAM" id="Phobius"/>
    </source>
</evidence>
<proteinExistence type="predicted"/>
<dbReference type="AlphaFoldDB" id="A0A382P651"/>
<keyword evidence="1" id="KW-1133">Transmembrane helix</keyword>
<feature type="transmembrane region" description="Helical" evidence="1">
    <location>
        <begin position="29"/>
        <end position="48"/>
    </location>
</feature>
<keyword evidence="1" id="KW-0812">Transmembrane</keyword>
<gene>
    <name evidence="2" type="ORF">METZ01_LOCUS321743</name>
</gene>
<name>A0A382P651_9ZZZZ</name>
<sequence>MILQTLTFQPEKLVSLCAVCISDRNGGQIALLIIISSLVLLGVANWVWKKYFLNKKLRSQQK</sequence>
<protein>
    <submittedName>
        <fullName evidence="2">Uncharacterized protein</fullName>
    </submittedName>
</protein>
<accession>A0A382P651</accession>
<keyword evidence="1" id="KW-0472">Membrane</keyword>
<organism evidence="2">
    <name type="scientific">marine metagenome</name>
    <dbReference type="NCBI Taxonomy" id="408172"/>
    <lineage>
        <taxon>unclassified sequences</taxon>
        <taxon>metagenomes</taxon>
        <taxon>ecological metagenomes</taxon>
    </lineage>
</organism>
<dbReference type="EMBL" id="UINC01105161">
    <property type="protein sequence ID" value="SVC68889.1"/>
    <property type="molecule type" value="Genomic_DNA"/>
</dbReference>
<evidence type="ECO:0000313" key="2">
    <source>
        <dbReference type="EMBL" id="SVC68889.1"/>
    </source>
</evidence>
<reference evidence="2" key="1">
    <citation type="submission" date="2018-05" db="EMBL/GenBank/DDBJ databases">
        <authorList>
            <person name="Lanie J.A."/>
            <person name="Ng W.-L."/>
            <person name="Kazmierczak K.M."/>
            <person name="Andrzejewski T.M."/>
            <person name="Davidsen T.M."/>
            <person name="Wayne K.J."/>
            <person name="Tettelin H."/>
            <person name="Glass J.I."/>
            <person name="Rusch D."/>
            <person name="Podicherti R."/>
            <person name="Tsui H.-C.T."/>
            <person name="Winkler M.E."/>
        </authorList>
    </citation>
    <scope>NUCLEOTIDE SEQUENCE</scope>
</reference>